<gene>
    <name evidence="11" type="ORF">Ciccas_010512</name>
</gene>
<feature type="domain" description="Potassium channel" evidence="10">
    <location>
        <begin position="177"/>
        <end position="219"/>
    </location>
</feature>
<evidence type="ECO:0000313" key="11">
    <source>
        <dbReference type="EMBL" id="KAL3310913.1"/>
    </source>
</evidence>
<dbReference type="PANTHER" id="PTHR11003:SF334">
    <property type="entry name" value="FI03418P"/>
    <property type="match status" value="1"/>
</dbReference>
<evidence type="ECO:0000259" key="10">
    <source>
        <dbReference type="Pfam" id="PF07885"/>
    </source>
</evidence>
<dbReference type="Proteomes" id="UP001626550">
    <property type="component" value="Unassembled WGS sequence"/>
</dbReference>
<evidence type="ECO:0000256" key="9">
    <source>
        <dbReference type="SAM" id="Phobius"/>
    </source>
</evidence>
<dbReference type="GO" id="GO:0016020">
    <property type="term" value="C:membrane"/>
    <property type="evidence" value="ECO:0007669"/>
    <property type="project" value="UniProtKB-SubCell"/>
</dbReference>
<proteinExistence type="predicted"/>
<comment type="caution">
    <text evidence="11">The sequence shown here is derived from an EMBL/GenBank/DDBJ whole genome shotgun (WGS) entry which is preliminary data.</text>
</comment>
<keyword evidence="5" id="KW-0406">Ion transport</keyword>
<keyword evidence="7" id="KW-0407">Ion channel</keyword>
<evidence type="ECO:0000256" key="8">
    <source>
        <dbReference type="SAM" id="MobiDB-lite"/>
    </source>
</evidence>
<keyword evidence="2" id="KW-0813">Transport</keyword>
<feature type="region of interest" description="Disordered" evidence="8">
    <location>
        <begin position="51"/>
        <end position="72"/>
    </location>
</feature>
<sequence>MLYAVFGIPLFFSYLSSNGDYMARMFRLLYARGCRPAFRKLCRASSRPVSEVASANKNNMSSNANPKELPRNAPMDRLKTMFLNPKARQRVDQESGLVVPVDGTGDSGIATDHVTTTSESSKPAAVKSNKTRQKLPTPAASAQNGSFVMPPGAATSQGGTEPANDNITVPISVTVSIMTIYIVIGACIFQIWERDSNFLHWSYFCFITLSTIGFGDIVPG</sequence>
<accession>A0ABD2PTW8</accession>
<comment type="subcellular location">
    <subcellularLocation>
        <location evidence="1">Membrane</location>
        <topology evidence="1">Multi-pass membrane protein</topology>
    </subcellularLocation>
</comment>
<dbReference type="Pfam" id="PF07885">
    <property type="entry name" value="Ion_trans_2"/>
    <property type="match status" value="1"/>
</dbReference>
<protein>
    <recommendedName>
        <fullName evidence="10">Potassium channel domain-containing protein</fullName>
    </recommendedName>
</protein>
<feature type="transmembrane region" description="Helical" evidence="9">
    <location>
        <begin position="171"/>
        <end position="192"/>
    </location>
</feature>
<feature type="region of interest" description="Disordered" evidence="8">
    <location>
        <begin position="102"/>
        <end position="163"/>
    </location>
</feature>
<dbReference type="PANTHER" id="PTHR11003">
    <property type="entry name" value="POTASSIUM CHANNEL, SUBFAMILY K"/>
    <property type="match status" value="1"/>
</dbReference>
<keyword evidence="12" id="KW-1185">Reference proteome</keyword>
<evidence type="ECO:0000256" key="1">
    <source>
        <dbReference type="ARBA" id="ARBA00004141"/>
    </source>
</evidence>
<evidence type="ECO:0000313" key="12">
    <source>
        <dbReference type="Proteomes" id="UP001626550"/>
    </source>
</evidence>
<dbReference type="InterPro" id="IPR003280">
    <property type="entry name" value="2pore_dom_K_chnl"/>
</dbReference>
<dbReference type="EMBL" id="JBJKFK010002567">
    <property type="protein sequence ID" value="KAL3310913.1"/>
    <property type="molecule type" value="Genomic_DNA"/>
</dbReference>
<dbReference type="InterPro" id="IPR013099">
    <property type="entry name" value="K_chnl_dom"/>
</dbReference>
<feature type="transmembrane region" description="Helical" evidence="9">
    <location>
        <begin position="198"/>
        <end position="218"/>
    </location>
</feature>
<name>A0ABD2PTW8_9PLAT</name>
<dbReference type="SUPFAM" id="SSF81324">
    <property type="entry name" value="Voltage-gated potassium channels"/>
    <property type="match status" value="1"/>
</dbReference>
<evidence type="ECO:0000256" key="3">
    <source>
        <dbReference type="ARBA" id="ARBA00022692"/>
    </source>
</evidence>
<dbReference type="GO" id="GO:0034220">
    <property type="term" value="P:monoatomic ion transmembrane transport"/>
    <property type="evidence" value="ECO:0007669"/>
    <property type="project" value="UniProtKB-KW"/>
</dbReference>
<evidence type="ECO:0000256" key="7">
    <source>
        <dbReference type="ARBA" id="ARBA00023303"/>
    </source>
</evidence>
<evidence type="ECO:0000256" key="2">
    <source>
        <dbReference type="ARBA" id="ARBA00022448"/>
    </source>
</evidence>
<keyword evidence="6 9" id="KW-0472">Membrane</keyword>
<reference evidence="11 12" key="1">
    <citation type="submission" date="2024-11" db="EMBL/GenBank/DDBJ databases">
        <title>Adaptive evolution of stress response genes in parasites aligns with host niche diversity.</title>
        <authorList>
            <person name="Hahn C."/>
            <person name="Resl P."/>
        </authorList>
    </citation>
    <scope>NUCLEOTIDE SEQUENCE [LARGE SCALE GENOMIC DNA]</scope>
    <source>
        <strain evidence="11">EGGRZ-B1_66</strain>
        <tissue evidence="11">Body</tissue>
    </source>
</reference>
<feature type="compositionally biased region" description="Polar residues" evidence="8">
    <location>
        <begin position="154"/>
        <end position="163"/>
    </location>
</feature>
<feature type="compositionally biased region" description="Low complexity" evidence="8">
    <location>
        <begin position="53"/>
        <end position="65"/>
    </location>
</feature>
<dbReference type="Gene3D" id="1.10.287.70">
    <property type="match status" value="1"/>
</dbReference>
<keyword evidence="4 9" id="KW-1133">Transmembrane helix</keyword>
<evidence type="ECO:0000256" key="6">
    <source>
        <dbReference type="ARBA" id="ARBA00023136"/>
    </source>
</evidence>
<organism evidence="11 12">
    <name type="scientific">Cichlidogyrus casuarinus</name>
    <dbReference type="NCBI Taxonomy" id="1844966"/>
    <lineage>
        <taxon>Eukaryota</taxon>
        <taxon>Metazoa</taxon>
        <taxon>Spiralia</taxon>
        <taxon>Lophotrochozoa</taxon>
        <taxon>Platyhelminthes</taxon>
        <taxon>Monogenea</taxon>
        <taxon>Monopisthocotylea</taxon>
        <taxon>Dactylogyridea</taxon>
        <taxon>Ancyrocephalidae</taxon>
        <taxon>Cichlidogyrus</taxon>
    </lineage>
</organism>
<dbReference type="AlphaFoldDB" id="A0ABD2PTW8"/>
<evidence type="ECO:0000256" key="4">
    <source>
        <dbReference type="ARBA" id="ARBA00022989"/>
    </source>
</evidence>
<keyword evidence="3 9" id="KW-0812">Transmembrane</keyword>
<evidence type="ECO:0000256" key="5">
    <source>
        <dbReference type="ARBA" id="ARBA00023065"/>
    </source>
</evidence>